<dbReference type="Proteomes" id="UP001055286">
    <property type="component" value="Unassembled WGS sequence"/>
</dbReference>
<evidence type="ECO:0000313" key="2">
    <source>
        <dbReference type="EMBL" id="GJD63522.1"/>
    </source>
</evidence>
<feature type="signal peptide" evidence="1">
    <location>
        <begin position="1"/>
        <end position="30"/>
    </location>
</feature>
<dbReference type="EMBL" id="BPQJ01000017">
    <property type="protein sequence ID" value="GJD63522.1"/>
    <property type="molecule type" value="Genomic_DNA"/>
</dbReference>
<reference evidence="2" key="1">
    <citation type="journal article" date="2016" name="Front. Microbiol.">
        <title>Genome Sequence of the Piezophilic, Mesophilic Sulfate-Reducing Bacterium Desulfovibrio indicus J2T.</title>
        <authorList>
            <person name="Cao J."/>
            <person name="Maignien L."/>
            <person name="Shao Z."/>
            <person name="Alain K."/>
            <person name="Jebbar M."/>
        </authorList>
    </citation>
    <scope>NUCLEOTIDE SEQUENCE</scope>
    <source>
        <strain evidence="2">JCM 32048</strain>
    </source>
</reference>
<dbReference type="AlphaFoldDB" id="A0AA37HCL5"/>
<evidence type="ECO:0000313" key="3">
    <source>
        <dbReference type="Proteomes" id="UP001055286"/>
    </source>
</evidence>
<evidence type="ECO:0000256" key="1">
    <source>
        <dbReference type="SAM" id="SignalP"/>
    </source>
</evidence>
<name>A0AA37HCL5_9HYPH</name>
<gene>
    <name evidence="2" type="ORF">MPEAHAMD_3692</name>
</gene>
<reference evidence="2" key="2">
    <citation type="submission" date="2021-08" db="EMBL/GenBank/DDBJ databases">
        <authorList>
            <person name="Tani A."/>
            <person name="Ola A."/>
            <person name="Ogura Y."/>
            <person name="Katsura K."/>
            <person name="Hayashi T."/>
        </authorList>
    </citation>
    <scope>NUCLEOTIDE SEQUENCE</scope>
    <source>
        <strain evidence="2">JCM 32048</strain>
    </source>
</reference>
<comment type="caution">
    <text evidence="2">The sequence shown here is derived from an EMBL/GenBank/DDBJ whole genome shotgun (WGS) entry which is preliminary data.</text>
</comment>
<keyword evidence="3" id="KW-1185">Reference proteome</keyword>
<sequence>MRHAMRNALSRPLAAPLLAAMLAQPVPALAQQAPADPGAGPGVPAGWSQEVRTVVALAVPEEKAQALLPAGWTVNPAQQGPSRGANLSVVFREQLAATGPDGKPAGGEERAAVLAVPARRGDETGFVIVHTFADARSGPGYYKVGVPASVTLERRGSATALAGQAEEAWSVTAESGERLGLRVAYARGTPARLQPTALNLSAADPRIRRTYRVDQGVDPVLSRPASIDRTTSLSFTASGGALARVFDGREQVVAVLSLPWYARQMSAPAAID</sequence>
<accession>A0AA37HCL5</accession>
<protein>
    <submittedName>
        <fullName evidence="2">Uncharacterized protein</fullName>
    </submittedName>
</protein>
<proteinExistence type="predicted"/>
<dbReference type="RefSeq" id="WP_133123021.1">
    <property type="nucleotide sequence ID" value="NZ_BPQJ01000017.1"/>
</dbReference>
<organism evidence="2 3">
    <name type="scientific">Methylobacterium frigidaeris</name>
    <dbReference type="NCBI Taxonomy" id="2038277"/>
    <lineage>
        <taxon>Bacteria</taxon>
        <taxon>Pseudomonadati</taxon>
        <taxon>Pseudomonadota</taxon>
        <taxon>Alphaproteobacteria</taxon>
        <taxon>Hyphomicrobiales</taxon>
        <taxon>Methylobacteriaceae</taxon>
        <taxon>Methylobacterium</taxon>
    </lineage>
</organism>
<feature type="chain" id="PRO_5041311206" evidence="1">
    <location>
        <begin position="31"/>
        <end position="272"/>
    </location>
</feature>
<keyword evidence="1" id="KW-0732">Signal</keyword>